<evidence type="ECO:0008006" key="4">
    <source>
        <dbReference type="Google" id="ProtNLM"/>
    </source>
</evidence>
<keyword evidence="1" id="KW-0812">Transmembrane</keyword>
<keyword evidence="1" id="KW-1133">Transmembrane helix</keyword>
<evidence type="ECO:0000256" key="1">
    <source>
        <dbReference type="SAM" id="Phobius"/>
    </source>
</evidence>
<evidence type="ECO:0000313" key="2">
    <source>
        <dbReference type="EMBL" id="MDA0140659.1"/>
    </source>
</evidence>
<keyword evidence="3" id="KW-1185">Reference proteome</keyword>
<evidence type="ECO:0000313" key="3">
    <source>
        <dbReference type="Proteomes" id="UP001147700"/>
    </source>
</evidence>
<protein>
    <recommendedName>
        <fullName evidence="4">DUF2530 domain-containing protein</fullName>
    </recommendedName>
</protein>
<gene>
    <name evidence="2" type="ORF">OJ962_24390</name>
</gene>
<keyword evidence="1" id="KW-0472">Membrane</keyword>
<dbReference type="EMBL" id="JAPCID010000043">
    <property type="protein sequence ID" value="MDA0140659.1"/>
    <property type="molecule type" value="Genomic_DNA"/>
</dbReference>
<sequence length="80" mass="8665">MPRDHSDPYADVSTTPLWDFAVGMSLLVLIIGGGLAAVYAIGYFVTGQPELAWPLCGTFSVLLAAHLLFRHGRRGARRHG</sequence>
<feature type="transmembrane region" description="Helical" evidence="1">
    <location>
        <begin position="20"/>
        <end position="45"/>
    </location>
</feature>
<accession>A0ABT4RQ18</accession>
<proteinExistence type="predicted"/>
<reference evidence="2" key="1">
    <citation type="submission" date="2022-10" db="EMBL/GenBank/DDBJ databases">
        <title>The WGS of Solirubrobacter sp. CPCC 204708.</title>
        <authorList>
            <person name="Jiang Z."/>
        </authorList>
    </citation>
    <scope>NUCLEOTIDE SEQUENCE</scope>
    <source>
        <strain evidence="2">CPCC 204708</strain>
    </source>
</reference>
<dbReference type="RefSeq" id="WP_202958245.1">
    <property type="nucleotide sequence ID" value="NZ_JAPCID010000043.1"/>
</dbReference>
<comment type="caution">
    <text evidence="2">The sequence shown here is derived from an EMBL/GenBank/DDBJ whole genome shotgun (WGS) entry which is preliminary data.</text>
</comment>
<name>A0ABT4RQ18_9ACTN</name>
<feature type="transmembrane region" description="Helical" evidence="1">
    <location>
        <begin position="51"/>
        <end position="69"/>
    </location>
</feature>
<dbReference type="Proteomes" id="UP001147700">
    <property type="component" value="Unassembled WGS sequence"/>
</dbReference>
<organism evidence="2 3">
    <name type="scientific">Solirubrobacter deserti</name>
    <dbReference type="NCBI Taxonomy" id="2282478"/>
    <lineage>
        <taxon>Bacteria</taxon>
        <taxon>Bacillati</taxon>
        <taxon>Actinomycetota</taxon>
        <taxon>Thermoleophilia</taxon>
        <taxon>Solirubrobacterales</taxon>
        <taxon>Solirubrobacteraceae</taxon>
        <taxon>Solirubrobacter</taxon>
    </lineage>
</organism>